<dbReference type="GO" id="GO:0050684">
    <property type="term" value="P:regulation of mRNA processing"/>
    <property type="evidence" value="ECO:0007669"/>
    <property type="project" value="TreeGrafter"/>
</dbReference>
<feature type="region of interest" description="Disordered" evidence="6">
    <location>
        <begin position="438"/>
        <end position="705"/>
    </location>
</feature>
<comment type="subcellular location">
    <subcellularLocation>
        <location evidence="1">Nucleus</location>
    </subcellularLocation>
</comment>
<evidence type="ECO:0000313" key="9">
    <source>
        <dbReference type="EnsemblMetazoa" id="CJA10741.2"/>
    </source>
</evidence>
<dbReference type="InterPro" id="IPR003034">
    <property type="entry name" value="SAP_dom"/>
</dbReference>
<sequence>MTEIEKTAQEQGKLIADLKVCELKTELEKRKQDSRGVKSVLIVRLKKYLRDEGHNPDEYRFSTDAGAATGSPKKAAGSKKSTPVKIIPEKEPVEEIKIKVDEEVTEEKDVKVEEEEEEVVDIHSDCESPEPEEQDLRIIEDSHELEELENKRLEEKGTVKDEIKDEEEEKSLVIVLDQNEQNDQNDDTIVSTEEVEEVEKAEEVEEVDEKKEEAPEENEELEGEDEFEEVGQEHENEEKQENPSEEKNEETVADPSGDVETKEGDDEEEEEEKKEESPDCEQPVEETVKTASQSPNDDDDIILDDDEDLLEDPLVEQPLQSEDKKPSAVSTVTTSTSSSSTAPLFGEDTKKTSIWIRGMVPSTKASGVKQLASPFGKVLQAKIFNSKPINGEVKNCFALITFADSNAMEAAIVALHRKDHEGRKLRVEKVTDSYLTGSAERLAQEKKTLGEQKKRDEDAERQEQRKKRAIILAPEGSDTSPDAKQHKERQAIQAPEGGDEKRSNNKRAVIQAPERSRSRDRNDREQARRDRKPIVFHMQPGRERSSDETRRSSGGSKSERDSSQVETRDARRSIAAPSSTRSTRVTPPPVSSRSRGRNEPSLIISARVDTSGCRGGGPVKRSVERSVPNNISTSDLRRNRDSAPRHRVVDIAPNPNYRGVPSARNSDRYETPIYRESQRRPSPPRRNVGGDIDVRGSSRSSHQKISERDMMEMIRRKEEEHRLREEKLQIEREREKMRFEQEKLARAKLELELTKQKLALQQAEVYATAQKKYTGSADRSDRSGRGDVGGSRRRVADDTFSAPSKAKVHSDDRRGGSGSGSSRRESGGGRHHQQQSSIPSARHIATEYGIQSGLGNSSSLPSSNPRGSMGNVGNYASSKMYDQRGSSLNANYTALGSGGGYQQGYSSAPAAAPARFTNSNGYQQQVWAGLDANGQLTMDTQWTAETASASSSASTWQFGNPPSHSRRDYGYSSGRNNY</sequence>
<accession>A0A8R1DTY5</accession>
<dbReference type="Pfam" id="PF00076">
    <property type="entry name" value="RRM_1"/>
    <property type="match status" value="1"/>
</dbReference>
<feature type="coiled-coil region" evidence="5">
    <location>
        <begin position="714"/>
        <end position="764"/>
    </location>
</feature>
<dbReference type="Proteomes" id="UP000005237">
    <property type="component" value="Unassembled WGS sequence"/>
</dbReference>
<organism evidence="9 10">
    <name type="scientific">Caenorhabditis japonica</name>
    <dbReference type="NCBI Taxonomy" id="281687"/>
    <lineage>
        <taxon>Eukaryota</taxon>
        <taxon>Metazoa</taxon>
        <taxon>Ecdysozoa</taxon>
        <taxon>Nematoda</taxon>
        <taxon>Chromadorea</taxon>
        <taxon>Rhabditida</taxon>
        <taxon>Rhabditina</taxon>
        <taxon>Rhabditomorpha</taxon>
        <taxon>Rhabditoidea</taxon>
        <taxon>Rhabditidae</taxon>
        <taxon>Peloderinae</taxon>
        <taxon>Caenorhabditis</taxon>
    </lineage>
</organism>
<feature type="compositionally biased region" description="Basic and acidic residues" evidence="6">
    <location>
        <begin position="540"/>
        <end position="572"/>
    </location>
</feature>
<keyword evidence="5" id="KW-0175">Coiled coil</keyword>
<evidence type="ECO:0000256" key="6">
    <source>
        <dbReference type="SAM" id="MobiDB-lite"/>
    </source>
</evidence>
<feature type="region of interest" description="Disordered" evidence="6">
    <location>
        <begin position="944"/>
        <end position="978"/>
    </location>
</feature>
<dbReference type="GO" id="GO:0003723">
    <property type="term" value="F:RNA binding"/>
    <property type="evidence" value="ECO:0007669"/>
    <property type="project" value="UniProtKB-UniRule"/>
</dbReference>
<feature type="compositionally biased region" description="Basic and acidic residues" evidence="6">
    <location>
        <begin position="481"/>
        <end position="490"/>
    </location>
</feature>
<feature type="compositionally biased region" description="Acidic residues" evidence="6">
    <location>
        <begin position="296"/>
        <end position="314"/>
    </location>
</feature>
<evidence type="ECO:0008006" key="11">
    <source>
        <dbReference type="Google" id="ProtNLM"/>
    </source>
</evidence>
<feature type="compositionally biased region" description="Basic and acidic residues" evidence="6">
    <location>
        <begin position="148"/>
        <end position="163"/>
    </location>
</feature>
<dbReference type="InterPro" id="IPR036361">
    <property type="entry name" value="SAP_dom_sf"/>
</dbReference>
<feature type="compositionally biased region" description="Low complexity" evidence="6">
    <location>
        <begin position="944"/>
        <end position="955"/>
    </location>
</feature>
<feature type="region of interest" description="Disordered" evidence="6">
    <location>
        <begin position="105"/>
        <end position="136"/>
    </location>
</feature>
<dbReference type="Gene3D" id="3.30.70.330">
    <property type="match status" value="1"/>
</dbReference>
<dbReference type="InterPro" id="IPR035979">
    <property type="entry name" value="RBD_domain_sf"/>
</dbReference>
<feature type="domain" description="SAP" evidence="8">
    <location>
        <begin position="15"/>
        <end position="49"/>
    </location>
</feature>
<feature type="compositionally biased region" description="Acidic residues" evidence="6">
    <location>
        <begin position="193"/>
        <end position="207"/>
    </location>
</feature>
<dbReference type="SMART" id="SM00360">
    <property type="entry name" value="RRM"/>
    <property type="match status" value="1"/>
</dbReference>
<reference evidence="10" key="1">
    <citation type="submission" date="2010-08" db="EMBL/GenBank/DDBJ databases">
        <authorList>
            <consortium name="Caenorhabditis japonica Sequencing Consortium"/>
            <person name="Wilson R.K."/>
        </authorList>
    </citation>
    <scope>NUCLEOTIDE SEQUENCE [LARGE SCALE GENOMIC DNA]</scope>
    <source>
        <strain evidence="10">DF5081</strain>
    </source>
</reference>
<feature type="compositionally biased region" description="Acidic residues" evidence="6">
    <location>
        <begin position="263"/>
        <end position="284"/>
    </location>
</feature>
<reference evidence="9" key="2">
    <citation type="submission" date="2022-06" db="UniProtKB">
        <authorList>
            <consortium name="EnsemblMetazoa"/>
        </authorList>
    </citation>
    <scope>IDENTIFICATION</scope>
    <source>
        <strain evidence="9">DF5081</strain>
    </source>
</reference>
<evidence type="ECO:0000256" key="3">
    <source>
        <dbReference type="ARBA" id="ARBA00023242"/>
    </source>
</evidence>
<dbReference type="GO" id="GO:0043565">
    <property type="term" value="F:sequence-specific DNA binding"/>
    <property type="evidence" value="ECO:0007669"/>
    <property type="project" value="TreeGrafter"/>
</dbReference>
<feature type="region of interest" description="Disordered" evidence="6">
    <location>
        <begin position="148"/>
        <end position="345"/>
    </location>
</feature>
<feature type="domain" description="RRM" evidence="7">
    <location>
        <begin position="352"/>
        <end position="432"/>
    </location>
</feature>
<dbReference type="EnsemblMetazoa" id="CJA10741.1">
    <property type="protein sequence ID" value="CJA10741.1"/>
    <property type="gene ID" value="WBGene00129945"/>
</dbReference>
<evidence type="ECO:0000313" key="10">
    <source>
        <dbReference type="Proteomes" id="UP000005237"/>
    </source>
</evidence>
<evidence type="ECO:0000256" key="5">
    <source>
        <dbReference type="SAM" id="Coils"/>
    </source>
</evidence>
<dbReference type="SUPFAM" id="SSF54928">
    <property type="entry name" value="RNA-binding domain, RBD"/>
    <property type="match status" value="1"/>
</dbReference>
<evidence type="ECO:0000259" key="8">
    <source>
        <dbReference type="PROSITE" id="PS50800"/>
    </source>
</evidence>
<feature type="compositionally biased region" description="Basic and acidic residues" evidence="6">
    <location>
        <begin position="442"/>
        <end position="463"/>
    </location>
</feature>
<evidence type="ECO:0000259" key="7">
    <source>
        <dbReference type="PROSITE" id="PS50102"/>
    </source>
</evidence>
<evidence type="ECO:0000256" key="4">
    <source>
        <dbReference type="PROSITE-ProRule" id="PRU00176"/>
    </source>
</evidence>
<dbReference type="GO" id="GO:0006357">
    <property type="term" value="P:regulation of transcription by RNA polymerase II"/>
    <property type="evidence" value="ECO:0007669"/>
    <property type="project" value="TreeGrafter"/>
</dbReference>
<feature type="compositionally biased region" description="Low complexity" evidence="6">
    <location>
        <begin position="65"/>
        <end position="84"/>
    </location>
</feature>
<dbReference type="PROSITE" id="PS50102">
    <property type="entry name" value="RRM"/>
    <property type="match status" value="1"/>
</dbReference>
<dbReference type="SMART" id="SM00513">
    <property type="entry name" value="SAP"/>
    <property type="match status" value="1"/>
</dbReference>
<feature type="compositionally biased region" description="Basic and acidic residues" evidence="6">
    <location>
        <begin position="635"/>
        <end position="649"/>
    </location>
</feature>
<feature type="compositionally biased region" description="Low complexity" evidence="6">
    <location>
        <begin position="853"/>
        <end position="865"/>
    </location>
</feature>
<keyword evidence="2 4" id="KW-0694">RNA-binding</keyword>
<dbReference type="InterPro" id="IPR051738">
    <property type="entry name" value="SAF_Modulators"/>
</dbReference>
<dbReference type="PANTHER" id="PTHR15683:SF8">
    <property type="entry name" value="SCAFFOLD ATTACHMENT FACTOR B, ISOFORM B"/>
    <property type="match status" value="1"/>
</dbReference>
<evidence type="ECO:0000256" key="2">
    <source>
        <dbReference type="ARBA" id="ARBA00022884"/>
    </source>
</evidence>
<dbReference type="PANTHER" id="PTHR15683">
    <property type="entry name" value="SCAFFOLD ATTACHMENT FACTOR B-RELATED"/>
    <property type="match status" value="1"/>
</dbReference>
<name>A0A8R1DTY5_CAEJA</name>
<keyword evidence="3" id="KW-0539">Nucleus</keyword>
<dbReference type="EnsemblMetazoa" id="CJA10741.2">
    <property type="protein sequence ID" value="CJA10741.2"/>
    <property type="gene ID" value="WBGene00129945"/>
</dbReference>
<dbReference type="InterPro" id="IPR012677">
    <property type="entry name" value="Nucleotide-bd_a/b_plait_sf"/>
</dbReference>
<keyword evidence="10" id="KW-1185">Reference proteome</keyword>
<feature type="region of interest" description="Disordered" evidence="6">
    <location>
        <begin position="771"/>
        <end position="876"/>
    </location>
</feature>
<feature type="compositionally biased region" description="Low complexity" evidence="6">
    <location>
        <begin position="327"/>
        <end position="342"/>
    </location>
</feature>
<feature type="compositionally biased region" description="Basic and acidic residues" evidence="6">
    <location>
        <begin position="231"/>
        <end position="250"/>
    </location>
</feature>
<feature type="compositionally biased region" description="Polar residues" evidence="6">
    <location>
        <begin position="576"/>
        <end position="585"/>
    </location>
</feature>
<feature type="compositionally biased region" description="Basic and acidic residues" evidence="6">
    <location>
        <begin position="514"/>
        <end position="528"/>
    </location>
</feature>
<protein>
    <recommendedName>
        <fullName evidence="11">SAFB-like transcription modulator</fullName>
    </recommendedName>
</protein>
<dbReference type="InterPro" id="IPR000504">
    <property type="entry name" value="RRM_dom"/>
</dbReference>
<dbReference type="PROSITE" id="PS50800">
    <property type="entry name" value="SAP"/>
    <property type="match status" value="1"/>
</dbReference>
<dbReference type="SUPFAM" id="SSF68906">
    <property type="entry name" value="SAP domain"/>
    <property type="match status" value="1"/>
</dbReference>
<feature type="compositionally biased region" description="Acidic residues" evidence="6">
    <location>
        <begin position="214"/>
        <end position="230"/>
    </location>
</feature>
<feature type="region of interest" description="Disordered" evidence="6">
    <location>
        <begin position="53"/>
        <end position="84"/>
    </location>
</feature>
<dbReference type="Gene3D" id="1.10.720.30">
    <property type="entry name" value="SAP domain"/>
    <property type="match status" value="1"/>
</dbReference>
<dbReference type="GO" id="GO:0005634">
    <property type="term" value="C:nucleus"/>
    <property type="evidence" value="ECO:0007669"/>
    <property type="project" value="UniProtKB-SubCell"/>
</dbReference>
<proteinExistence type="predicted"/>
<dbReference type="AlphaFoldDB" id="A0A8R1DTY5"/>
<evidence type="ECO:0000256" key="1">
    <source>
        <dbReference type="ARBA" id="ARBA00004123"/>
    </source>
</evidence>